<evidence type="ECO:0000256" key="1">
    <source>
        <dbReference type="PROSITE-ProRule" id="PRU01211"/>
    </source>
</evidence>
<proteinExistence type="predicted"/>
<dbReference type="Proteomes" id="UP001196413">
    <property type="component" value="Unassembled WGS sequence"/>
</dbReference>
<organism evidence="3 4">
    <name type="scientific">Parelaphostrongylus tenuis</name>
    <name type="common">Meningeal worm</name>
    <dbReference type="NCBI Taxonomy" id="148309"/>
    <lineage>
        <taxon>Eukaryota</taxon>
        <taxon>Metazoa</taxon>
        <taxon>Ecdysozoa</taxon>
        <taxon>Nematoda</taxon>
        <taxon>Chromadorea</taxon>
        <taxon>Rhabditida</taxon>
        <taxon>Rhabditina</taxon>
        <taxon>Rhabditomorpha</taxon>
        <taxon>Strongyloidea</taxon>
        <taxon>Metastrongylidae</taxon>
        <taxon>Parelaphostrongylus</taxon>
    </lineage>
</organism>
<evidence type="ECO:0000313" key="3">
    <source>
        <dbReference type="EMBL" id="KAJ1355675.1"/>
    </source>
</evidence>
<comment type="caution">
    <text evidence="1">Lacks conserved residue(s) required for the propagation of feature annotation.</text>
</comment>
<protein>
    <submittedName>
        <fullName evidence="3">Astacin (Peptidase M12A)</fullName>
    </submittedName>
</protein>
<feature type="domain" description="Peptidase M12A" evidence="2">
    <location>
        <begin position="1"/>
        <end position="33"/>
    </location>
</feature>
<reference evidence="3" key="1">
    <citation type="submission" date="2021-06" db="EMBL/GenBank/DDBJ databases">
        <title>Parelaphostrongylus tenuis whole genome reference sequence.</title>
        <authorList>
            <person name="Garwood T.J."/>
            <person name="Larsen P.A."/>
            <person name="Fountain-Jones N.M."/>
            <person name="Garbe J.R."/>
            <person name="Macchietto M.G."/>
            <person name="Kania S.A."/>
            <person name="Gerhold R.W."/>
            <person name="Richards J.E."/>
            <person name="Wolf T.M."/>
        </authorList>
    </citation>
    <scope>NUCLEOTIDE SEQUENCE</scope>
    <source>
        <strain evidence="3">MNPRO001-30</strain>
        <tissue evidence="3">Meninges</tissue>
    </source>
</reference>
<keyword evidence="4" id="KW-1185">Reference proteome</keyword>
<dbReference type="GO" id="GO:0004222">
    <property type="term" value="F:metalloendopeptidase activity"/>
    <property type="evidence" value="ECO:0007669"/>
    <property type="project" value="InterPro"/>
</dbReference>
<dbReference type="InterPro" id="IPR001506">
    <property type="entry name" value="Peptidase_M12A"/>
</dbReference>
<dbReference type="GO" id="GO:0006508">
    <property type="term" value="P:proteolysis"/>
    <property type="evidence" value="ECO:0007669"/>
    <property type="project" value="InterPro"/>
</dbReference>
<gene>
    <name evidence="3" type="primary">NAS-31_47</name>
    <name evidence="3" type="ORF">KIN20_013169</name>
</gene>
<evidence type="ECO:0000313" key="4">
    <source>
        <dbReference type="Proteomes" id="UP001196413"/>
    </source>
</evidence>
<comment type="caution">
    <text evidence="3">The sequence shown here is derived from an EMBL/GenBank/DDBJ whole genome shotgun (WGS) entry which is preliminary data.</text>
</comment>
<dbReference type="EMBL" id="JAHQIW010002548">
    <property type="protein sequence ID" value="KAJ1355675.1"/>
    <property type="molecule type" value="Genomic_DNA"/>
</dbReference>
<dbReference type="PROSITE" id="PS51864">
    <property type="entry name" value="ASTACIN"/>
    <property type="match status" value="1"/>
</dbReference>
<dbReference type="AlphaFoldDB" id="A0AAD5QNL3"/>
<name>A0AAD5QNL3_PARTN</name>
<accession>A0AAD5QNL3</accession>
<sequence length="147" mass="16813">MVPRDMDYMQTLGSRTQLSFYEKLMMNFHYKCLAKGCGKILEATSSYQTLEDRVGEEGARRASDELMTCNYWIQLHRSLESLATLISNRTIFEGPPGSKIEVLLDRYPKGISSQGCDFAGFEVKTGSDKSHTGYRWESKDKRQSYVI</sequence>
<evidence type="ECO:0000259" key="2">
    <source>
        <dbReference type="PROSITE" id="PS51864"/>
    </source>
</evidence>